<protein>
    <recommendedName>
        <fullName evidence="2">Nitrate/nitrite sensing protein domain-containing protein</fullName>
    </recommendedName>
</protein>
<feature type="transmembrane region" description="Helical" evidence="1">
    <location>
        <begin position="315"/>
        <end position="335"/>
    </location>
</feature>
<gene>
    <name evidence="3" type="ORF">MAR_010105</name>
</gene>
<name>A0ABY7E0L8_MYAAR</name>
<dbReference type="EMBL" id="CP111015">
    <property type="protein sequence ID" value="WAR03547.1"/>
    <property type="molecule type" value="Genomic_DNA"/>
</dbReference>
<organism evidence="3 4">
    <name type="scientific">Mya arenaria</name>
    <name type="common">Soft-shell clam</name>
    <dbReference type="NCBI Taxonomy" id="6604"/>
    <lineage>
        <taxon>Eukaryota</taxon>
        <taxon>Metazoa</taxon>
        <taxon>Spiralia</taxon>
        <taxon>Lophotrochozoa</taxon>
        <taxon>Mollusca</taxon>
        <taxon>Bivalvia</taxon>
        <taxon>Autobranchia</taxon>
        <taxon>Heteroconchia</taxon>
        <taxon>Euheterodonta</taxon>
        <taxon>Imparidentia</taxon>
        <taxon>Neoheterodontei</taxon>
        <taxon>Myida</taxon>
        <taxon>Myoidea</taxon>
        <taxon>Myidae</taxon>
        <taxon>Mya</taxon>
    </lineage>
</organism>
<accession>A0ABY7E0L8</accession>
<keyword evidence="1" id="KW-0472">Membrane</keyword>
<evidence type="ECO:0000259" key="2">
    <source>
        <dbReference type="Pfam" id="PF08376"/>
    </source>
</evidence>
<keyword evidence="1" id="KW-1133">Transmembrane helix</keyword>
<dbReference type="Proteomes" id="UP001164746">
    <property type="component" value="Chromosome 4"/>
</dbReference>
<dbReference type="InterPro" id="IPR013587">
    <property type="entry name" value="Nitrate/nitrite_sensing"/>
</dbReference>
<evidence type="ECO:0000313" key="4">
    <source>
        <dbReference type="Proteomes" id="UP001164746"/>
    </source>
</evidence>
<keyword evidence="4" id="KW-1185">Reference proteome</keyword>
<feature type="domain" description="Nitrate/nitrite sensing protein" evidence="2">
    <location>
        <begin position="65"/>
        <end position="300"/>
    </location>
</feature>
<evidence type="ECO:0000313" key="3">
    <source>
        <dbReference type="EMBL" id="WAR03547.1"/>
    </source>
</evidence>
<proteinExistence type="predicted"/>
<sequence length="373" mass="43055">MIQTNIFEDIGCGPLCRVNPLTDRGKRFQLMKILCLTVIPILGVWGFTMYSLSDSVRSKSEIEMRERDMSVLYLSDLGPGTKSFLLAEYIATDEAMQELSIWPGELKDNPREEFRSKANLMSYISQHRNSLNPLTVDLYVEINFYSSITREFLEWLVENIKGSGFGSTWKTLVAYQKVTRCKEDIGVERAYGAMFYAYGGFPSWSDFEFYNEQIHDFKYNYKTAVFYSDIVVPLHTEEVKSQNEFGLNITVILNYYRKEIQYHVPGQNYTSNEKAKYFFDNMTEYLDSLLLIQEEVAHRISEEVDVVLAQVIFKVVVYAVLVVVVIGMCPIIMFSSEALASDIQRYTQTLVHKTTELNIEKHKADTLLFQAST</sequence>
<keyword evidence="1" id="KW-0812">Transmembrane</keyword>
<dbReference type="Pfam" id="PF08376">
    <property type="entry name" value="NIT"/>
    <property type="match status" value="1"/>
</dbReference>
<reference evidence="3" key="1">
    <citation type="submission" date="2022-11" db="EMBL/GenBank/DDBJ databases">
        <title>Centuries of genome instability and evolution in soft-shell clam transmissible cancer (bioRxiv).</title>
        <authorList>
            <person name="Hart S.F.M."/>
            <person name="Yonemitsu M.A."/>
            <person name="Giersch R.M."/>
            <person name="Beal B.F."/>
            <person name="Arriagada G."/>
            <person name="Davis B.W."/>
            <person name="Ostrander E.A."/>
            <person name="Goff S.P."/>
            <person name="Metzger M.J."/>
        </authorList>
    </citation>
    <scope>NUCLEOTIDE SEQUENCE</scope>
    <source>
        <strain evidence="3">MELC-2E11</strain>
        <tissue evidence="3">Siphon/mantle</tissue>
    </source>
</reference>
<evidence type="ECO:0000256" key="1">
    <source>
        <dbReference type="SAM" id="Phobius"/>
    </source>
</evidence>
<feature type="transmembrane region" description="Helical" evidence="1">
    <location>
        <begin position="33"/>
        <end position="52"/>
    </location>
</feature>